<dbReference type="SUPFAM" id="SSF55781">
    <property type="entry name" value="GAF domain-like"/>
    <property type="match status" value="1"/>
</dbReference>
<dbReference type="InterPro" id="IPR029016">
    <property type="entry name" value="GAF-like_dom_sf"/>
</dbReference>
<gene>
    <name evidence="5" type="ORF">ACFQEY_07465</name>
</gene>
<protein>
    <submittedName>
        <fullName evidence="5">IclR family transcriptional regulator</fullName>
    </submittedName>
</protein>
<dbReference type="PANTHER" id="PTHR30136">
    <property type="entry name" value="HELIX-TURN-HELIX TRANSCRIPTIONAL REGULATOR, ICLR FAMILY"/>
    <property type="match status" value="1"/>
</dbReference>
<dbReference type="AlphaFoldDB" id="A0ABD5UH95"/>
<dbReference type="Pfam" id="PF09339">
    <property type="entry name" value="HTH_IclR"/>
    <property type="match status" value="1"/>
</dbReference>
<evidence type="ECO:0000313" key="5">
    <source>
        <dbReference type="EMBL" id="MFC6888845.1"/>
    </source>
</evidence>
<evidence type="ECO:0000256" key="3">
    <source>
        <dbReference type="ARBA" id="ARBA00023163"/>
    </source>
</evidence>
<evidence type="ECO:0000256" key="2">
    <source>
        <dbReference type="ARBA" id="ARBA00023125"/>
    </source>
</evidence>
<dbReference type="InterPro" id="IPR050707">
    <property type="entry name" value="HTH_MetabolicPath_Reg"/>
</dbReference>
<keyword evidence="2" id="KW-0238">DNA-binding</keyword>
<evidence type="ECO:0000256" key="1">
    <source>
        <dbReference type="ARBA" id="ARBA00023015"/>
    </source>
</evidence>
<keyword evidence="6" id="KW-1185">Reference proteome</keyword>
<dbReference type="Gene3D" id="1.10.10.10">
    <property type="entry name" value="Winged helix-like DNA-binding domain superfamily/Winged helix DNA-binding domain"/>
    <property type="match status" value="1"/>
</dbReference>
<dbReference type="PANTHER" id="PTHR30136:SF35">
    <property type="entry name" value="HTH-TYPE TRANSCRIPTIONAL REGULATOR RV1719"/>
    <property type="match status" value="1"/>
</dbReference>
<feature type="domain" description="IclR-ED" evidence="4">
    <location>
        <begin position="70"/>
        <end position="253"/>
    </location>
</feature>
<keyword evidence="3" id="KW-0804">Transcription</keyword>
<dbReference type="Proteomes" id="UP001596333">
    <property type="component" value="Unassembled WGS sequence"/>
</dbReference>
<dbReference type="EMBL" id="JBHSXI010000008">
    <property type="protein sequence ID" value="MFC6888845.1"/>
    <property type="molecule type" value="Genomic_DNA"/>
</dbReference>
<dbReference type="GO" id="GO:0006355">
    <property type="term" value="P:regulation of DNA-templated transcription"/>
    <property type="evidence" value="ECO:0007669"/>
    <property type="project" value="UniProtKB-ARBA"/>
</dbReference>
<evidence type="ECO:0000313" key="6">
    <source>
        <dbReference type="Proteomes" id="UP001596333"/>
    </source>
</evidence>
<dbReference type="InterPro" id="IPR005471">
    <property type="entry name" value="Tscrpt_reg_IclR_N"/>
</dbReference>
<dbReference type="RefSeq" id="WP_379766542.1">
    <property type="nucleotide sequence ID" value="NZ_JBHSXI010000008.1"/>
</dbReference>
<dbReference type="Gene3D" id="3.30.450.40">
    <property type="match status" value="1"/>
</dbReference>
<dbReference type="InterPro" id="IPR036388">
    <property type="entry name" value="WH-like_DNA-bd_sf"/>
</dbReference>
<evidence type="ECO:0000259" key="4">
    <source>
        <dbReference type="PROSITE" id="PS51078"/>
    </source>
</evidence>
<dbReference type="SUPFAM" id="SSF46785">
    <property type="entry name" value="Winged helix' DNA-binding domain"/>
    <property type="match status" value="1"/>
</dbReference>
<comment type="caution">
    <text evidence="5">The sequence shown here is derived from an EMBL/GenBank/DDBJ whole genome shotgun (WGS) entry which is preliminary data.</text>
</comment>
<dbReference type="GO" id="GO:0003677">
    <property type="term" value="F:DNA binding"/>
    <property type="evidence" value="ECO:0007669"/>
    <property type="project" value="UniProtKB-KW"/>
</dbReference>
<keyword evidence="1" id="KW-0805">Transcription regulation</keyword>
<sequence length="253" mass="27862">MIETTNGRTLKTTRTSLRILELVLEHDGLTLAELDAIVDKPKSSLHGHLATLLECRYLVRDGQTYVASFKLAELGDRARPVELETVATDTVERIAEDTGEEANFTVFEHGRLLLLHGSSNQAVDQEGDAPFRTEYYLHNTAAGKAILAELPRERVDRILDEWGMPREIEATITDRERLYDQLGEIADEGYAIIDEEFAPGLVAVGAPVHADGEIVGGLSIGGPKYRINMTRLHGELAAELLDAVDEMETALDA</sequence>
<dbReference type="PROSITE" id="PS51078">
    <property type="entry name" value="ICLR_ED"/>
    <property type="match status" value="1"/>
</dbReference>
<name>A0ABD5UH95_9EURY</name>
<dbReference type="SMART" id="SM00346">
    <property type="entry name" value="HTH_ICLR"/>
    <property type="match status" value="1"/>
</dbReference>
<dbReference type="InterPro" id="IPR036390">
    <property type="entry name" value="WH_DNA-bd_sf"/>
</dbReference>
<dbReference type="InterPro" id="IPR014757">
    <property type="entry name" value="Tscrpt_reg_IclR_C"/>
</dbReference>
<reference evidence="5 6" key="1">
    <citation type="journal article" date="2019" name="Int. J. Syst. Evol. Microbiol.">
        <title>The Global Catalogue of Microorganisms (GCM) 10K type strain sequencing project: providing services to taxonomists for standard genome sequencing and annotation.</title>
        <authorList>
            <consortium name="The Broad Institute Genomics Platform"/>
            <consortium name="The Broad Institute Genome Sequencing Center for Infectious Disease"/>
            <person name="Wu L."/>
            <person name="Ma J."/>
        </authorList>
    </citation>
    <scope>NUCLEOTIDE SEQUENCE [LARGE SCALE GENOMIC DNA]</scope>
    <source>
        <strain evidence="5 6">Y73</strain>
    </source>
</reference>
<organism evidence="5 6">
    <name type="scientific">Halorubrum trueperi</name>
    <dbReference type="NCBI Taxonomy" id="2004704"/>
    <lineage>
        <taxon>Archaea</taxon>
        <taxon>Methanobacteriati</taxon>
        <taxon>Methanobacteriota</taxon>
        <taxon>Stenosarchaea group</taxon>
        <taxon>Halobacteria</taxon>
        <taxon>Halobacteriales</taxon>
        <taxon>Haloferacaceae</taxon>
        <taxon>Halorubrum</taxon>
    </lineage>
</organism>
<dbReference type="Pfam" id="PF01614">
    <property type="entry name" value="IclR_C"/>
    <property type="match status" value="1"/>
</dbReference>
<accession>A0ABD5UH95</accession>
<proteinExistence type="predicted"/>